<evidence type="ECO:0000313" key="10">
    <source>
        <dbReference type="EMBL" id="NEL80748.1"/>
    </source>
</evidence>
<reference evidence="10 11" key="1">
    <citation type="submission" date="2019-11" db="EMBL/GenBank/DDBJ databases">
        <title>Genome-resolved metagenomics to study the prevalence of co-infection and intraspecific heterogeneity among plant pathogen metapopulations.</title>
        <authorList>
            <person name="Newberry E."/>
            <person name="Bhandari R."/>
            <person name="Kemble J."/>
            <person name="Sikora E."/>
            <person name="Potnis N."/>
        </authorList>
    </citation>
    <scope>NUCLEOTIDE SEQUENCE [LARGE SCALE GENOMIC DNA]</scope>
    <source>
        <strain evidence="10">Xp_Tom_Tuscaloosa_18b</strain>
    </source>
</reference>
<dbReference type="AlphaFoldDB" id="A0A7X5SBX4"/>
<protein>
    <recommendedName>
        <fullName evidence="2">cellulase</fullName>
        <ecNumber evidence="2">3.2.1.4</ecNumber>
    </recommendedName>
</protein>
<keyword evidence="4" id="KW-0136">Cellulose degradation</keyword>
<dbReference type="PANTHER" id="PTHR35923">
    <property type="entry name" value="MAJOR EXTRACELLULAR ENDOGLUCANASE"/>
    <property type="match status" value="1"/>
</dbReference>
<keyword evidence="7" id="KW-0624">Polysaccharide degradation</keyword>
<dbReference type="EMBL" id="JAAGYU010001879">
    <property type="protein sequence ID" value="NEL80748.1"/>
    <property type="molecule type" value="Genomic_DNA"/>
</dbReference>
<evidence type="ECO:0000256" key="8">
    <source>
        <dbReference type="RuleBase" id="RU361153"/>
    </source>
</evidence>
<evidence type="ECO:0000256" key="5">
    <source>
        <dbReference type="ARBA" id="ARBA00023277"/>
    </source>
</evidence>
<dbReference type="InterPro" id="IPR001547">
    <property type="entry name" value="Glyco_hydro_5"/>
</dbReference>
<comment type="caution">
    <text evidence="10">The sequence shown here is derived from an EMBL/GenBank/DDBJ whole genome shotgun (WGS) entry which is preliminary data.</text>
</comment>
<feature type="non-terminal residue" evidence="10">
    <location>
        <position position="101"/>
    </location>
</feature>
<comment type="similarity">
    <text evidence="8">Belongs to the glycosyl hydrolase 5 (cellulase A) family.</text>
</comment>
<dbReference type="Proteomes" id="UP000471082">
    <property type="component" value="Unassembled WGS sequence"/>
</dbReference>
<dbReference type="EC" id="3.2.1.4" evidence="2"/>
<organism evidence="10 11">
    <name type="scientific">Xanthomonas perforans</name>
    <dbReference type="NCBI Taxonomy" id="442694"/>
    <lineage>
        <taxon>Bacteria</taxon>
        <taxon>Pseudomonadati</taxon>
        <taxon>Pseudomonadota</taxon>
        <taxon>Gammaproteobacteria</taxon>
        <taxon>Lysobacterales</taxon>
        <taxon>Lysobacteraceae</taxon>
        <taxon>Xanthomonas</taxon>
    </lineage>
</organism>
<dbReference type="Gene3D" id="3.20.20.80">
    <property type="entry name" value="Glycosidases"/>
    <property type="match status" value="1"/>
</dbReference>
<dbReference type="SUPFAM" id="SSF51445">
    <property type="entry name" value="(Trans)glycosidases"/>
    <property type="match status" value="1"/>
</dbReference>
<dbReference type="PANTHER" id="PTHR35923:SF2">
    <property type="entry name" value="ENDOGLUCANASE"/>
    <property type="match status" value="1"/>
</dbReference>
<feature type="domain" description="Glycoside hydrolase family 5" evidence="9">
    <location>
        <begin position="6"/>
        <end position="74"/>
    </location>
</feature>
<evidence type="ECO:0000256" key="1">
    <source>
        <dbReference type="ARBA" id="ARBA00000966"/>
    </source>
</evidence>
<keyword evidence="5" id="KW-0119">Carbohydrate metabolism</keyword>
<proteinExistence type="inferred from homology"/>
<keyword evidence="6 8" id="KW-0326">Glycosidase</keyword>
<evidence type="ECO:0000259" key="9">
    <source>
        <dbReference type="Pfam" id="PF00150"/>
    </source>
</evidence>
<evidence type="ECO:0000313" key="11">
    <source>
        <dbReference type="Proteomes" id="UP000471082"/>
    </source>
</evidence>
<gene>
    <name evidence="10" type="ORF">G3W61_31365</name>
</gene>
<keyword evidence="3 8" id="KW-0378">Hydrolase</keyword>
<dbReference type="InterPro" id="IPR017853">
    <property type="entry name" value="GH"/>
</dbReference>
<accession>A0A7X5SBX4</accession>
<dbReference type="GO" id="GO:0008810">
    <property type="term" value="F:cellulase activity"/>
    <property type="evidence" value="ECO:0007669"/>
    <property type="project" value="UniProtKB-EC"/>
</dbReference>
<feature type="non-terminal residue" evidence="10">
    <location>
        <position position="1"/>
    </location>
</feature>
<name>A0A7X5SBX4_XANPE</name>
<dbReference type="Pfam" id="PF00150">
    <property type="entry name" value="Cellulase"/>
    <property type="match status" value="1"/>
</dbReference>
<evidence type="ECO:0000256" key="4">
    <source>
        <dbReference type="ARBA" id="ARBA00023001"/>
    </source>
</evidence>
<comment type="catalytic activity">
    <reaction evidence="1">
        <text>Endohydrolysis of (1-&gt;4)-beta-D-glucosidic linkages in cellulose, lichenin and cereal beta-D-glucans.</text>
        <dbReference type="EC" id="3.2.1.4"/>
    </reaction>
</comment>
<evidence type="ECO:0000256" key="7">
    <source>
        <dbReference type="ARBA" id="ARBA00023326"/>
    </source>
</evidence>
<evidence type="ECO:0000256" key="3">
    <source>
        <dbReference type="ARBA" id="ARBA00022801"/>
    </source>
</evidence>
<evidence type="ECO:0000256" key="6">
    <source>
        <dbReference type="ARBA" id="ARBA00023295"/>
    </source>
</evidence>
<sequence>QAYFNDSNFPNNMPAIWDRHFGQFAGTYALLLGEFGGKYGEGDARDKVWQDALVKYLRSKGINEGFYWSWNPNSGDTGGILRDDWTSVREDKMALLRTLWG</sequence>
<evidence type="ECO:0000256" key="2">
    <source>
        <dbReference type="ARBA" id="ARBA00012601"/>
    </source>
</evidence>
<dbReference type="GO" id="GO:0030245">
    <property type="term" value="P:cellulose catabolic process"/>
    <property type="evidence" value="ECO:0007669"/>
    <property type="project" value="UniProtKB-KW"/>
</dbReference>